<dbReference type="EMBL" id="MFNF01000001">
    <property type="protein sequence ID" value="OGH04812.1"/>
    <property type="molecule type" value="Genomic_DNA"/>
</dbReference>
<comment type="caution">
    <text evidence="2">The sequence shown here is derived from an EMBL/GenBank/DDBJ whole genome shotgun (WGS) entry which is preliminary data.</text>
</comment>
<evidence type="ECO:0000313" key="2">
    <source>
        <dbReference type="EMBL" id="OGH04812.1"/>
    </source>
</evidence>
<proteinExistence type="predicted"/>
<evidence type="ECO:0000313" key="3">
    <source>
        <dbReference type="Proteomes" id="UP000177583"/>
    </source>
</evidence>
<name>A0A1F6H385_9PROT</name>
<dbReference type="Pfam" id="PF13435">
    <property type="entry name" value="Cytochrome_C554"/>
    <property type="match status" value="1"/>
</dbReference>
<evidence type="ECO:0000259" key="1">
    <source>
        <dbReference type="Pfam" id="PF13435"/>
    </source>
</evidence>
<reference evidence="2 3" key="1">
    <citation type="journal article" date="2016" name="Nat. Commun.">
        <title>Thousands of microbial genomes shed light on interconnected biogeochemical processes in an aquifer system.</title>
        <authorList>
            <person name="Anantharaman K."/>
            <person name="Brown C.T."/>
            <person name="Hug L.A."/>
            <person name="Sharon I."/>
            <person name="Castelle C.J."/>
            <person name="Probst A.J."/>
            <person name="Thomas B.C."/>
            <person name="Singh A."/>
            <person name="Wilkins M.J."/>
            <person name="Karaoz U."/>
            <person name="Brodie E.L."/>
            <person name="Williams K.H."/>
            <person name="Hubbard S.S."/>
            <person name="Banfield J.F."/>
        </authorList>
    </citation>
    <scope>NUCLEOTIDE SEQUENCE [LARGE SCALE GENOMIC DNA]</scope>
</reference>
<dbReference type="Proteomes" id="UP000177583">
    <property type="component" value="Unassembled WGS sequence"/>
</dbReference>
<protein>
    <recommendedName>
        <fullName evidence="1">Cytochrome c-552/4 domain-containing protein</fullName>
    </recommendedName>
</protein>
<dbReference type="SUPFAM" id="SSF48695">
    <property type="entry name" value="Multiheme cytochromes"/>
    <property type="match status" value="1"/>
</dbReference>
<sequence length="327" mass="37085">MRFKAIKAFLVMVVTLNLGGCFLHLDVVESPPNTASAELCGECHKLEYAEWKESGHARAWVSENFKKETDDYQVEKCLACHRANPIYGAEKLTVRANHPKEGVTCVTCHLTPDNEMGGPHFVLPAHFVKMSDPYYLDPKLCGSCHESHYEQWKASKARLGSEKLSTCQDCHMPAVHRKLITSGPMQYFHWAMDGKKHSFTALPQVPEEGKPWFESVTTLMPRQGETIPVKLTLRHRLPHGVPSGIFGFKAVDLTVSFKSANGLVIEEMHRVFHAEKKEFLKPGEDYQENFLFSRKSLAQAEFVEIRLVRRDSRISLGQVIFLTSSRI</sequence>
<gene>
    <name evidence="2" type="ORF">A2557_07445</name>
</gene>
<accession>A0A1F6H385</accession>
<dbReference type="Gene3D" id="1.10.1130.10">
    <property type="entry name" value="Flavocytochrome C3, Chain A"/>
    <property type="match status" value="1"/>
</dbReference>
<dbReference type="InterPro" id="IPR023155">
    <property type="entry name" value="Cyt_c-552/4"/>
</dbReference>
<organism evidence="2 3">
    <name type="scientific">Candidatus Lambdaproteobacteria bacterium RIFOXYD2_FULL_56_26</name>
    <dbReference type="NCBI Taxonomy" id="1817773"/>
    <lineage>
        <taxon>Bacteria</taxon>
        <taxon>Pseudomonadati</taxon>
        <taxon>Pseudomonadota</taxon>
        <taxon>Candidatus Lambdaproteobacteria</taxon>
    </lineage>
</organism>
<dbReference type="InterPro" id="IPR036280">
    <property type="entry name" value="Multihaem_cyt_sf"/>
</dbReference>
<feature type="domain" description="Cytochrome c-552/4" evidence="1">
    <location>
        <begin position="40"/>
        <end position="109"/>
    </location>
</feature>
<dbReference type="AlphaFoldDB" id="A0A1F6H385"/>